<keyword evidence="14 16" id="KW-0472">Membrane</keyword>
<keyword evidence="13 16" id="KW-1133">Transmembrane helix</keyword>
<evidence type="ECO:0000259" key="18">
    <source>
        <dbReference type="Pfam" id="PF12706"/>
    </source>
</evidence>
<comment type="similarity">
    <text evidence="4">Belongs to the RNase Z family.</text>
</comment>
<evidence type="ECO:0000313" key="20">
    <source>
        <dbReference type="EMBL" id="GMK55869.1"/>
    </source>
</evidence>
<keyword evidence="21" id="KW-1185">Reference proteome</keyword>
<dbReference type="InterPro" id="IPR047151">
    <property type="entry name" value="RNZ2-like"/>
</dbReference>
<evidence type="ECO:0000313" key="21">
    <source>
        <dbReference type="Proteomes" id="UP001222932"/>
    </source>
</evidence>
<evidence type="ECO:0000256" key="1">
    <source>
        <dbReference type="ARBA" id="ARBA00000402"/>
    </source>
</evidence>
<comment type="cofactor">
    <cofactor evidence="2">
        <name>Zn(2+)</name>
        <dbReference type="ChEBI" id="CHEBI:29105"/>
    </cofactor>
</comment>
<feature type="transmembrane region" description="Helical" evidence="16">
    <location>
        <begin position="1125"/>
        <end position="1142"/>
    </location>
</feature>
<feature type="region of interest" description="Disordered" evidence="15">
    <location>
        <begin position="846"/>
        <end position="893"/>
    </location>
</feature>
<evidence type="ECO:0000256" key="4">
    <source>
        <dbReference type="ARBA" id="ARBA00007823"/>
    </source>
</evidence>
<dbReference type="CDD" id="cd07718">
    <property type="entry name" value="RNaseZ_ELAC1_ELAC2-C-term-like_MBL-fold"/>
    <property type="match status" value="1"/>
</dbReference>
<gene>
    <name evidence="20" type="ORF">CspeluHIS016_0209250</name>
</gene>
<dbReference type="EMBL" id="BTCM01000002">
    <property type="protein sequence ID" value="GMK55869.1"/>
    <property type="molecule type" value="Genomic_DNA"/>
</dbReference>
<evidence type="ECO:0000256" key="6">
    <source>
        <dbReference type="ARBA" id="ARBA00022692"/>
    </source>
</evidence>
<comment type="catalytic activity">
    <reaction evidence="1">
        <text>Endonucleolytic cleavage of RNA, removing extra 3' nucleotides from tRNA precursor, generating 3' termini of tRNAs. A 3'-hydroxy group is left at the tRNA terminus and a 5'-phosphoryl group is left at the trailer molecule.</text>
        <dbReference type="EC" id="3.1.26.11"/>
    </reaction>
</comment>
<dbReference type="Proteomes" id="UP001222932">
    <property type="component" value="Unassembled WGS sequence"/>
</dbReference>
<evidence type="ECO:0000259" key="17">
    <source>
        <dbReference type="Pfam" id="PF00753"/>
    </source>
</evidence>
<keyword evidence="8" id="KW-0540">Nuclease</keyword>
<feature type="domain" description="Metallo-beta-lactamase" evidence="17">
    <location>
        <begin position="490"/>
        <end position="575"/>
    </location>
</feature>
<dbReference type="AlphaFoldDB" id="A0AAD3YBK1"/>
<dbReference type="GO" id="GO:0005739">
    <property type="term" value="C:mitochondrion"/>
    <property type="evidence" value="ECO:0007669"/>
    <property type="project" value="TreeGrafter"/>
</dbReference>
<protein>
    <recommendedName>
        <fullName evidence="5">ribonuclease Z</fullName>
        <ecNumber evidence="5">3.1.26.11</ecNumber>
    </recommendedName>
</protein>
<dbReference type="GO" id="GO:0042781">
    <property type="term" value="F:3'-tRNA processing endoribonuclease activity"/>
    <property type="evidence" value="ECO:0007669"/>
    <property type="project" value="UniProtKB-EC"/>
</dbReference>
<feature type="domain" description="tRNase Z endonuclease" evidence="19">
    <location>
        <begin position="12"/>
        <end position="61"/>
    </location>
</feature>
<evidence type="ECO:0000256" key="15">
    <source>
        <dbReference type="SAM" id="MobiDB-lite"/>
    </source>
</evidence>
<reference evidence="20" key="1">
    <citation type="journal article" date="2023" name="BMC Genomics">
        <title>Chromosome-level genome assemblies of Cutaneotrichosporon spp. (Trichosporonales, Basidiomycota) reveal imbalanced evolution between nucleotide sequences and chromosome synteny.</title>
        <authorList>
            <person name="Kobayashi Y."/>
            <person name="Kayamori A."/>
            <person name="Aoki K."/>
            <person name="Shiwa Y."/>
            <person name="Matsutani M."/>
            <person name="Fujita N."/>
            <person name="Sugita T."/>
            <person name="Iwasaki W."/>
            <person name="Tanaka N."/>
            <person name="Takashima M."/>
        </authorList>
    </citation>
    <scope>NUCLEOTIDE SEQUENCE</scope>
    <source>
        <strain evidence="20">HIS016</strain>
    </source>
</reference>
<keyword evidence="7" id="KW-0819">tRNA processing</keyword>
<keyword evidence="11" id="KW-0378">Hydrolase</keyword>
<dbReference type="InterPro" id="IPR027794">
    <property type="entry name" value="tRNase_Z_dom"/>
</dbReference>
<dbReference type="GO" id="GO:0016020">
    <property type="term" value="C:membrane"/>
    <property type="evidence" value="ECO:0007669"/>
    <property type="project" value="UniProtKB-SubCell"/>
</dbReference>
<evidence type="ECO:0000256" key="3">
    <source>
        <dbReference type="ARBA" id="ARBA00004370"/>
    </source>
</evidence>
<dbReference type="GO" id="GO:0005375">
    <property type="term" value="F:copper ion transmembrane transporter activity"/>
    <property type="evidence" value="ECO:0007669"/>
    <property type="project" value="InterPro"/>
</dbReference>
<dbReference type="PANTHER" id="PTHR12553">
    <property type="entry name" value="ZINC PHOSPHODIESTERASE ELAC PROTEIN 2"/>
    <property type="match status" value="1"/>
</dbReference>
<evidence type="ECO:0000256" key="13">
    <source>
        <dbReference type="ARBA" id="ARBA00022989"/>
    </source>
</evidence>
<keyword evidence="9" id="KW-0479">Metal-binding</keyword>
<feature type="region of interest" description="Disordered" evidence="15">
    <location>
        <begin position="247"/>
        <end position="271"/>
    </location>
</feature>
<feature type="compositionally biased region" description="Basic and acidic residues" evidence="15">
    <location>
        <begin position="860"/>
        <end position="874"/>
    </location>
</feature>
<dbReference type="SUPFAM" id="SSF56281">
    <property type="entry name" value="Metallo-hydrolase/oxidoreductase"/>
    <property type="match status" value="2"/>
</dbReference>
<evidence type="ECO:0000256" key="7">
    <source>
        <dbReference type="ARBA" id="ARBA00022694"/>
    </source>
</evidence>
<evidence type="ECO:0000256" key="5">
    <source>
        <dbReference type="ARBA" id="ARBA00012477"/>
    </source>
</evidence>
<comment type="subcellular location">
    <subcellularLocation>
        <location evidence="3">Membrane</location>
    </subcellularLocation>
</comment>
<evidence type="ECO:0000256" key="14">
    <source>
        <dbReference type="ARBA" id="ARBA00023136"/>
    </source>
</evidence>
<dbReference type="InterPro" id="IPR001279">
    <property type="entry name" value="Metallo-B-lactamas"/>
</dbReference>
<dbReference type="Pfam" id="PF00753">
    <property type="entry name" value="Lactamase_B"/>
    <property type="match status" value="1"/>
</dbReference>
<comment type="caution">
    <text evidence="20">The sequence shown here is derived from an EMBL/GenBank/DDBJ whole genome shotgun (WGS) entry which is preliminary data.</text>
</comment>
<evidence type="ECO:0000256" key="9">
    <source>
        <dbReference type="ARBA" id="ARBA00022723"/>
    </source>
</evidence>
<dbReference type="EC" id="3.1.26.11" evidence="5"/>
<evidence type="ECO:0000256" key="16">
    <source>
        <dbReference type="SAM" id="Phobius"/>
    </source>
</evidence>
<accession>A0AAD3YBK1</accession>
<dbReference type="GO" id="GO:0046872">
    <property type="term" value="F:metal ion binding"/>
    <property type="evidence" value="ECO:0007669"/>
    <property type="project" value="UniProtKB-KW"/>
</dbReference>
<keyword evidence="6 16" id="KW-0812">Transmembrane</keyword>
<proteinExistence type="inferred from homology"/>
<dbReference type="InterPro" id="IPR007274">
    <property type="entry name" value="Cop_transporter"/>
</dbReference>
<evidence type="ECO:0000256" key="12">
    <source>
        <dbReference type="ARBA" id="ARBA00022833"/>
    </source>
</evidence>
<sequence length="1172" mass="127157">MAGNPAWTVRALSVPGPDTELSLFVSFDDARFVFGAGEAMQRALVQKRMSLRRLQAIFLSSGRSGRGGLAGALMTLSDAGIKRLSIVGPPDTGSHIATLRASVVRNSQTVDLKTVSRDASSEVVFTSPRITVYAVALRPPEEAKQDVRNPQRPTELSQAALDRWTTAIVNDMFSGPGSDQSIRDEFNFTGMWRPTSADDRYPLPLPSDADVATDVCYIVCAPDVRGKFDVAKAKALGVPNGPIRGNLTRGETIEVDDPSVPGGKRIVRPEQCMGGGGPGGTLIVVNCSVENLGRLLASNAFDEYRAVDGEPKVQVDTMVHATPRAVWLDERYQEWIASFGPSTQHLYADEEGTREIYFRNSAWNALRLNMLDPTIFPVPDFASGPSAPQMPPNAHRLIPNHLVQMYPPKPISLAEDHMKDVRFPADEAGVAEARVALRNDHPEYAAAVDAAHVAIAADAERRASLSPRPGDNIVVTTLGTGSAIPSIYRNVSCTHVDIPGTGGVIFDTGEGSLGQLRRRFGSGLKQMYEDLRLIFISHMHADHHLGLTQILKDRFDNGVHSKLYLVAPFPIALQLKETAWWQAGVPREALENVTYISTNRLKAGCVANSFDLAESEQLDWSSVPRHPAQLVTENGMEADLVAGKSKWPFKNVFRFHPETAARATANACALLDDLRLSEIRTPAVCHRGSAWGMILTGVDGWKVVYSGDTKPSEALVEAGRGATVLIHEATLGDDEAEDAEAKGHSTFGQAIDAGRRMNARYVILNHFSQRYPKIPPLPAAEPVEGVGEVHAPAGPTVAISFDYMSLRVADTWKMSHFTEPFNLLYAEAEEEVVEVDEAEEAARAALESQKRGKGKKEKQKRGEERQRRGEEGKPRKGTKRASEETGDATAPKKARELHTMFFPRHNGVDHSASTPSAAPMSHDMSDMAMPGMKMYVHGTIGGDLLWFASWQPTTAGATVGVCIGLFLFAILDRYIHALWRACSAAWNKGRVGFCLPVTKGDLPSSSSSNSSSSSAVAVAALALDPIVRRREPAALLSDAGGCCGNEKEKELASGVCGCGCGGECGSSSTPCRGTGDCVPDYPAAETPSTKDEMEYLPRAVRSSLDPERKGRWSRPFRLGTDVPRGLLYMLLMVIHFALMLVVMTFQLWWIISVIVGLGVGEMLFGRFGADRV</sequence>
<dbReference type="Pfam" id="PF13691">
    <property type="entry name" value="Lactamase_B_4"/>
    <property type="match status" value="1"/>
</dbReference>
<reference evidence="20" key="2">
    <citation type="submission" date="2023-06" db="EMBL/GenBank/DDBJ databases">
        <authorList>
            <person name="Kobayashi Y."/>
            <person name="Kayamori A."/>
            <person name="Aoki K."/>
            <person name="Shiwa Y."/>
            <person name="Fujita N."/>
            <person name="Sugita T."/>
            <person name="Iwasaki W."/>
            <person name="Tanaka N."/>
            <person name="Takashima M."/>
        </authorList>
    </citation>
    <scope>NUCLEOTIDE SEQUENCE</scope>
    <source>
        <strain evidence="20">HIS016</strain>
    </source>
</reference>
<evidence type="ECO:0000256" key="11">
    <source>
        <dbReference type="ARBA" id="ARBA00022801"/>
    </source>
</evidence>
<dbReference type="Pfam" id="PF04145">
    <property type="entry name" value="Ctr"/>
    <property type="match status" value="1"/>
</dbReference>
<evidence type="ECO:0000256" key="10">
    <source>
        <dbReference type="ARBA" id="ARBA00022759"/>
    </source>
</evidence>
<keyword evidence="10" id="KW-0255">Endonuclease</keyword>
<evidence type="ECO:0000256" key="2">
    <source>
        <dbReference type="ARBA" id="ARBA00001947"/>
    </source>
</evidence>
<dbReference type="PANTHER" id="PTHR12553:SF49">
    <property type="entry name" value="ZINC PHOSPHODIESTERASE ELAC PROTEIN 2"/>
    <property type="match status" value="1"/>
</dbReference>
<feature type="domain" description="Metallo-beta-lactamase" evidence="18">
    <location>
        <begin position="686"/>
        <end position="767"/>
    </location>
</feature>
<feature type="transmembrane region" description="Helical" evidence="16">
    <location>
        <begin position="1148"/>
        <end position="1169"/>
    </location>
</feature>
<feature type="transmembrane region" description="Helical" evidence="16">
    <location>
        <begin position="954"/>
        <end position="971"/>
    </location>
</feature>
<dbReference type="Pfam" id="PF12706">
    <property type="entry name" value="Lactamase_B_2"/>
    <property type="match status" value="1"/>
</dbReference>
<organism evidence="20 21">
    <name type="scientific">Cutaneotrichosporon spelunceum</name>
    <dbReference type="NCBI Taxonomy" id="1672016"/>
    <lineage>
        <taxon>Eukaryota</taxon>
        <taxon>Fungi</taxon>
        <taxon>Dikarya</taxon>
        <taxon>Basidiomycota</taxon>
        <taxon>Agaricomycotina</taxon>
        <taxon>Tremellomycetes</taxon>
        <taxon>Trichosporonales</taxon>
        <taxon>Trichosporonaceae</taxon>
        <taxon>Cutaneotrichosporon</taxon>
    </lineage>
</organism>
<dbReference type="InterPro" id="IPR036866">
    <property type="entry name" value="RibonucZ/Hydroxyglut_hydro"/>
</dbReference>
<dbReference type="Gene3D" id="3.60.15.10">
    <property type="entry name" value="Ribonuclease Z/Hydroxyacylglutathione hydrolase-like"/>
    <property type="match status" value="2"/>
</dbReference>
<name>A0AAD3YBK1_9TREE</name>
<evidence type="ECO:0000259" key="19">
    <source>
        <dbReference type="Pfam" id="PF13691"/>
    </source>
</evidence>
<evidence type="ECO:0000256" key="8">
    <source>
        <dbReference type="ARBA" id="ARBA00022722"/>
    </source>
</evidence>
<keyword evidence="12" id="KW-0862">Zinc</keyword>
<dbReference type="GO" id="GO:1990180">
    <property type="term" value="P:mitochondrial tRNA 3'-end processing"/>
    <property type="evidence" value="ECO:0007669"/>
    <property type="project" value="TreeGrafter"/>
</dbReference>